<dbReference type="AlphaFoldDB" id="A0A367ZRA4"/>
<dbReference type="PROSITE" id="PS01047">
    <property type="entry name" value="HMA_1"/>
    <property type="match status" value="1"/>
</dbReference>
<name>A0A367ZRA4_9BACT</name>
<accession>A0A367ZRA4</accession>
<gene>
    <name evidence="3" type="ORF">OZSIB_2899</name>
</gene>
<dbReference type="Pfam" id="PF00403">
    <property type="entry name" value="HMA"/>
    <property type="match status" value="1"/>
</dbReference>
<evidence type="ECO:0000313" key="3">
    <source>
        <dbReference type="EMBL" id="RCK80586.1"/>
    </source>
</evidence>
<dbReference type="EMBL" id="QOQW01000005">
    <property type="protein sequence ID" value="RCK80586.1"/>
    <property type="molecule type" value="Genomic_DNA"/>
</dbReference>
<evidence type="ECO:0000259" key="2">
    <source>
        <dbReference type="PROSITE" id="PS50846"/>
    </source>
</evidence>
<feature type="domain" description="HMA" evidence="2">
    <location>
        <begin position="1"/>
        <end position="66"/>
    </location>
</feature>
<evidence type="ECO:0000256" key="1">
    <source>
        <dbReference type="ARBA" id="ARBA00022723"/>
    </source>
</evidence>
<organism evidence="3 4">
    <name type="scientific">Candidatus Ozemobacter sibiricus</name>
    <dbReference type="NCBI Taxonomy" id="2268124"/>
    <lineage>
        <taxon>Bacteria</taxon>
        <taxon>Candidatus Ozemobacteria</taxon>
        <taxon>Candidatus Ozemobacterales</taxon>
        <taxon>Candidatus Ozemobacteraceae</taxon>
        <taxon>Candidatus Ozemobacter</taxon>
    </lineage>
</organism>
<protein>
    <recommendedName>
        <fullName evidence="2">HMA domain-containing protein</fullName>
    </recommendedName>
</protein>
<dbReference type="InterPro" id="IPR036163">
    <property type="entry name" value="HMA_dom_sf"/>
</dbReference>
<dbReference type="GO" id="GO:0046872">
    <property type="term" value="F:metal ion binding"/>
    <property type="evidence" value="ECO:0007669"/>
    <property type="project" value="UniProtKB-KW"/>
</dbReference>
<dbReference type="CDD" id="cd00371">
    <property type="entry name" value="HMA"/>
    <property type="match status" value="1"/>
</dbReference>
<dbReference type="Gene3D" id="3.30.70.100">
    <property type="match status" value="1"/>
</dbReference>
<keyword evidence="1" id="KW-0479">Metal-binding</keyword>
<reference evidence="3 4" key="1">
    <citation type="submission" date="2018-05" db="EMBL/GenBank/DDBJ databases">
        <title>A metagenomic window into the 2 km-deep terrestrial subsurface aquifer revealed taxonomically and functionally diverse microbial community comprising novel uncultured bacterial lineages.</title>
        <authorList>
            <person name="Kadnikov V.V."/>
            <person name="Mardanov A.V."/>
            <person name="Beletsky A.V."/>
            <person name="Banks D."/>
            <person name="Pimenov N.V."/>
            <person name="Frank Y.A."/>
            <person name="Karnachuk O.V."/>
            <person name="Ravin N.V."/>
        </authorList>
    </citation>
    <scope>NUCLEOTIDE SEQUENCE [LARGE SCALE GENOMIC DNA]</scope>
    <source>
        <strain evidence="3">BY5</strain>
    </source>
</reference>
<dbReference type="InterPro" id="IPR017969">
    <property type="entry name" value="Heavy-metal-associated_CS"/>
</dbReference>
<evidence type="ECO:0000313" key="4">
    <source>
        <dbReference type="Proteomes" id="UP000252355"/>
    </source>
</evidence>
<comment type="caution">
    <text evidence="3">The sequence shown here is derived from an EMBL/GenBank/DDBJ whole genome shotgun (WGS) entry which is preliminary data.</text>
</comment>
<proteinExistence type="predicted"/>
<dbReference type="Proteomes" id="UP000252355">
    <property type="component" value="Unassembled WGS sequence"/>
</dbReference>
<dbReference type="PROSITE" id="PS50846">
    <property type="entry name" value="HMA_2"/>
    <property type="match status" value="1"/>
</dbReference>
<dbReference type="SUPFAM" id="SSF55008">
    <property type="entry name" value="HMA, heavy metal-associated domain"/>
    <property type="match status" value="1"/>
</dbReference>
<sequence>MKIQWTIDKMKCDGCVETIAQALLLVDGLSDVTVDLNSKSVAFTADHQAAVDAARQALQAAGFPARG</sequence>
<dbReference type="InterPro" id="IPR006121">
    <property type="entry name" value="HMA_dom"/>
</dbReference>